<feature type="repeat" description="ANK" evidence="3">
    <location>
        <begin position="540"/>
        <end position="573"/>
    </location>
</feature>
<dbReference type="Pfam" id="PF00023">
    <property type="entry name" value="Ank"/>
    <property type="match status" value="2"/>
</dbReference>
<protein>
    <recommendedName>
        <fullName evidence="6">F-box domain-containing protein</fullName>
    </recommendedName>
</protein>
<dbReference type="InterPro" id="IPR002110">
    <property type="entry name" value="Ankyrin_rpt"/>
</dbReference>
<evidence type="ECO:0000313" key="5">
    <source>
        <dbReference type="Proteomes" id="UP000766486"/>
    </source>
</evidence>
<keyword evidence="1" id="KW-0677">Repeat</keyword>
<sequence length="674" mass="74228">MASLSLARLPTEIVCLIAHFTLQESVKPSRGRHLNAWARTCRYFCTILTPILYRYSLRKTPPGESCVFWAARVGRLETIKVAAAHGAHLGESGTILDDRSPAPIGYGTALHLAIRFEHLDIAEYLLENGANVHPPSYGLCDCCRVRFVMVYPLHLAMNHAPEIDRHRFRPFVELLAKHGAIFMSKGAKAPYELALRGYHDIVERMLPYTDPDMIRDLLHLAIRQGRIENLPRILACPQAHVLSQTSDGDTALHLAVSSEQPGILKLLLEQSGAYVGKQNESGNTPLHDATGYYSNADCAKMLLNRPGNKVNEANGIGHTPLSSAALQGHTEIVELLLKYPGIDVNAVGNGGRTALYWAVRSGVDETFELLFTHPEIDVNKSGRNGRTPLHVAAAACNRKILDRLLAHPNIDVDVYMEDGCTILHMVASGDNRSQGMKIETIDYLLHYGLPINKVSKTAGTVLTVACSEGDYNVALYLLSRGADPLIKAHNDGTQNLLLNICLWDHGGESQEQLAKELLSRGVPFDEQMIDLDGYNIPHDHRGTPLFYAAAFVQSPALVRLLLDAGANPNSKVLDGERNRELLILPAILRHFQSRGDATDDHALGRLRVITEMLVKGGSYIGDSEFGYSALQFACTEKDAAGISSCELLELLLRNASAAQVEYEHIRWLIIGQEY</sequence>
<evidence type="ECO:0008006" key="6">
    <source>
        <dbReference type="Google" id="ProtNLM"/>
    </source>
</evidence>
<evidence type="ECO:0000256" key="1">
    <source>
        <dbReference type="ARBA" id="ARBA00022737"/>
    </source>
</evidence>
<reference evidence="4 5" key="1">
    <citation type="submission" date="2019-06" db="EMBL/GenBank/DDBJ databases">
        <authorList>
            <person name="Broberg M."/>
        </authorList>
    </citation>
    <scope>NUCLEOTIDE SEQUENCE [LARGE SCALE GENOMIC DNA]</scope>
</reference>
<name>A0ABY6U1N5_BIOOC</name>
<proteinExistence type="predicted"/>
<feature type="repeat" description="ANK" evidence="3">
    <location>
        <begin position="247"/>
        <end position="269"/>
    </location>
</feature>
<dbReference type="SUPFAM" id="SSF48403">
    <property type="entry name" value="Ankyrin repeat"/>
    <property type="match status" value="3"/>
</dbReference>
<evidence type="ECO:0000256" key="3">
    <source>
        <dbReference type="PROSITE-ProRule" id="PRU00023"/>
    </source>
</evidence>
<dbReference type="PANTHER" id="PTHR24198">
    <property type="entry name" value="ANKYRIN REPEAT AND PROTEIN KINASE DOMAIN-CONTAINING PROTEIN"/>
    <property type="match status" value="1"/>
</dbReference>
<dbReference type="PROSITE" id="PS50297">
    <property type="entry name" value="ANK_REP_REGION"/>
    <property type="match status" value="4"/>
</dbReference>
<dbReference type="EMBL" id="CABFNS010000729">
    <property type="protein sequence ID" value="VUC24965.1"/>
    <property type="molecule type" value="Genomic_DNA"/>
</dbReference>
<dbReference type="Gene3D" id="1.25.40.20">
    <property type="entry name" value="Ankyrin repeat-containing domain"/>
    <property type="match status" value="4"/>
</dbReference>
<dbReference type="PANTHER" id="PTHR24198:SF165">
    <property type="entry name" value="ANKYRIN REPEAT-CONTAINING PROTEIN-RELATED"/>
    <property type="match status" value="1"/>
</dbReference>
<feature type="repeat" description="ANK" evidence="3">
    <location>
        <begin position="384"/>
        <end position="417"/>
    </location>
</feature>
<dbReference type="Pfam" id="PF12796">
    <property type="entry name" value="Ank_2"/>
    <property type="match status" value="3"/>
</dbReference>
<comment type="caution">
    <text evidence="4">The sequence shown here is derived from an EMBL/GenBank/DDBJ whole genome shotgun (WGS) entry which is preliminary data.</text>
</comment>
<keyword evidence="5" id="KW-1185">Reference proteome</keyword>
<organism evidence="4 5">
    <name type="scientific">Bionectria ochroleuca</name>
    <name type="common">Gliocladium roseum</name>
    <dbReference type="NCBI Taxonomy" id="29856"/>
    <lineage>
        <taxon>Eukaryota</taxon>
        <taxon>Fungi</taxon>
        <taxon>Dikarya</taxon>
        <taxon>Ascomycota</taxon>
        <taxon>Pezizomycotina</taxon>
        <taxon>Sordariomycetes</taxon>
        <taxon>Hypocreomycetidae</taxon>
        <taxon>Hypocreales</taxon>
        <taxon>Bionectriaceae</taxon>
        <taxon>Clonostachys</taxon>
    </lineage>
</organism>
<gene>
    <name evidence="4" type="ORF">CLO192961_LOCUS154698</name>
</gene>
<keyword evidence="2 3" id="KW-0040">ANK repeat</keyword>
<accession>A0ABY6U1N5</accession>
<dbReference type="SMART" id="SM00248">
    <property type="entry name" value="ANK"/>
    <property type="match status" value="11"/>
</dbReference>
<evidence type="ECO:0000256" key="2">
    <source>
        <dbReference type="ARBA" id="ARBA00023043"/>
    </source>
</evidence>
<dbReference type="InterPro" id="IPR036770">
    <property type="entry name" value="Ankyrin_rpt-contain_sf"/>
</dbReference>
<feature type="repeat" description="ANK" evidence="3">
    <location>
        <begin position="108"/>
        <end position="137"/>
    </location>
</feature>
<dbReference type="PRINTS" id="PR01415">
    <property type="entry name" value="ANKYRIN"/>
</dbReference>
<dbReference type="Proteomes" id="UP000766486">
    <property type="component" value="Unassembled WGS sequence"/>
</dbReference>
<evidence type="ECO:0000313" key="4">
    <source>
        <dbReference type="EMBL" id="VUC24965.1"/>
    </source>
</evidence>
<dbReference type="PROSITE" id="PS50088">
    <property type="entry name" value="ANK_REPEAT"/>
    <property type="match status" value="5"/>
</dbReference>
<feature type="repeat" description="ANK" evidence="3">
    <location>
        <begin position="316"/>
        <end position="338"/>
    </location>
</feature>